<dbReference type="Proteomes" id="UP000267418">
    <property type="component" value="Unassembled WGS sequence"/>
</dbReference>
<organism evidence="1 2">
    <name type="scientific">Variovorax gossypii</name>
    <dbReference type="NCBI Taxonomy" id="1679495"/>
    <lineage>
        <taxon>Bacteria</taxon>
        <taxon>Pseudomonadati</taxon>
        <taxon>Pseudomonadota</taxon>
        <taxon>Betaproteobacteria</taxon>
        <taxon>Burkholderiales</taxon>
        <taxon>Comamonadaceae</taxon>
        <taxon>Variovorax</taxon>
    </lineage>
</organism>
<dbReference type="AlphaFoldDB" id="A0A3S0GWE0"/>
<dbReference type="OrthoDB" id="7821985at2"/>
<dbReference type="RefSeq" id="WP_126469911.1">
    <property type="nucleotide sequence ID" value="NZ_RXOE01000002.1"/>
</dbReference>
<evidence type="ECO:0000313" key="1">
    <source>
        <dbReference type="EMBL" id="RTQ34816.1"/>
    </source>
</evidence>
<comment type="caution">
    <text evidence="1">The sequence shown here is derived from an EMBL/GenBank/DDBJ whole genome shotgun (WGS) entry which is preliminary data.</text>
</comment>
<protein>
    <submittedName>
        <fullName evidence="1">Uncharacterized protein</fullName>
    </submittedName>
</protein>
<gene>
    <name evidence="1" type="ORF">EJP69_10440</name>
</gene>
<accession>A0A3S0GWE0</accession>
<sequence length="243" mass="26385">MSNPAAPKAGCEWYATMCGWSLSVGNVMVEGTSDVAYFTLAARLHLADSGASLLGTDLSIFAAGLEEEGGTFGISERFPTLFNLASHDLSADGRRKFQVIALLDDDTMGRSAVGIIAGGHRQLREYESMFRLRRVMPRRLESAKALGAQTESANAAFGRIECTIEDMLSDDLCERFIVARPEAVSRPAVTAATGTHRYWTIAGKKMLREFAEQMATVNDVRCLIDALSALRSYIGLPPDGVRL</sequence>
<keyword evidence="2" id="KW-1185">Reference proteome</keyword>
<proteinExistence type="predicted"/>
<name>A0A3S0GWE0_9BURK</name>
<evidence type="ECO:0000313" key="2">
    <source>
        <dbReference type="Proteomes" id="UP000267418"/>
    </source>
</evidence>
<dbReference type="EMBL" id="RXOE01000002">
    <property type="protein sequence ID" value="RTQ34816.1"/>
    <property type="molecule type" value="Genomic_DNA"/>
</dbReference>
<reference evidence="1 2" key="1">
    <citation type="submission" date="2018-12" db="EMBL/GenBank/DDBJ databases">
        <title>The genome of Variovorax gossypii DSM 100435.</title>
        <authorList>
            <person name="Gao J."/>
            <person name="Sun J."/>
        </authorList>
    </citation>
    <scope>NUCLEOTIDE SEQUENCE [LARGE SCALE GENOMIC DNA]</scope>
    <source>
        <strain evidence="1 2">DSM 100435</strain>
    </source>
</reference>